<comment type="catalytic activity">
    <reaction evidence="1">
        <text>(4aS,6R)-4a-hydroxy-L-erythro-5,6,7,8-tetrahydrobiopterin = (6R)-L-erythro-6,7-dihydrobiopterin + H2O</text>
        <dbReference type="Rhea" id="RHEA:11920"/>
        <dbReference type="ChEBI" id="CHEBI:15377"/>
        <dbReference type="ChEBI" id="CHEBI:15642"/>
        <dbReference type="ChEBI" id="CHEBI:43120"/>
        <dbReference type="EC" id="4.2.1.96"/>
    </reaction>
</comment>
<dbReference type="CDD" id="cd00488">
    <property type="entry name" value="PCD_DCoH"/>
    <property type="match status" value="1"/>
</dbReference>
<evidence type="ECO:0000256" key="4">
    <source>
        <dbReference type="ARBA" id="ARBA00023239"/>
    </source>
</evidence>
<comment type="similarity">
    <text evidence="2">Belongs to the pterin-4-alpha-carbinolamine dehydratase family.</text>
</comment>
<reference evidence="6" key="1">
    <citation type="submission" date="2021-04" db="EMBL/GenBank/DDBJ databases">
        <title>The genome sequence of Ideonella sp. 4Y11.</title>
        <authorList>
            <person name="Liu Y."/>
        </authorList>
    </citation>
    <scope>NUCLEOTIDE SEQUENCE</scope>
    <source>
        <strain evidence="6">4Y11</strain>
    </source>
</reference>
<evidence type="ECO:0000313" key="7">
    <source>
        <dbReference type="Proteomes" id="UP000678374"/>
    </source>
</evidence>
<proteinExistence type="inferred from homology"/>
<accession>A0A940YJA4</accession>
<keyword evidence="4 6" id="KW-0456">Lyase</keyword>
<dbReference type="Gene3D" id="3.30.1360.20">
    <property type="entry name" value="Transcriptional coactivator/pterin dehydratase"/>
    <property type="match status" value="1"/>
</dbReference>
<dbReference type="InterPro" id="IPR036428">
    <property type="entry name" value="PCD_sf"/>
</dbReference>
<dbReference type="PANTHER" id="PTHR12599">
    <property type="entry name" value="PTERIN-4-ALPHA-CARBINOLAMINE DEHYDRATASE"/>
    <property type="match status" value="1"/>
</dbReference>
<gene>
    <name evidence="6" type="ORF">KAK06_20215</name>
</gene>
<dbReference type="Proteomes" id="UP000678374">
    <property type="component" value="Unassembled WGS sequence"/>
</dbReference>
<organism evidence="6 7">
    <name type="scientific">Ideonella aquatica</name>
    <dbReference type="NCBI Taxonomy" id="2824119"/>
    <lineage>
        <taxon>Bacteria</taxon>
        <taxon>Pseudomonadati</taxon>
        <taxon>Pseudomonadota</taxon>
        <taxon>Betaproteobacteria</taxon>
        <taxon>Burkholderiales</taxon>
        <taxon>Sphaerotilaceae</taxon>
        <taxon>Ideonella</taxon>
    </lineage>
</organism>
<protein>
    <recommendedName>
        <fullName evidence="3">4a-hydroxytetrahydrobiopterin dehydratase</fullName>
        <ecNumber evidence="3">4.2.1.96</ecNumber>
    </recommendedName>
</protein>
<dbReference type="EMBL" id="JAGQDE010000025">
    <property type="protein sequence ID" value="MBQ0961293.1"/>
    <property type="molecule type" value="Genomic_DNA"/>
</dbReference>
<comment type="caution">
    <text evidence="6">The sequence shown here is derived from an EMBL/GenBank/DDBJ whole genome shotgun (WGS) entry which is preliminary data.</text>
</comment>
<dbReference type="AlphaFoldDB" id="A0A940YJA4"/>
<dbReference type="EC" id="4.2.1.96" evidence="3"/>
<dbReference type="RefSeq" id="WP_210803975.1">
    <property type="nucleotide sequence ID" value="NZ_JAGQDE010000025.1"/>
</dbReference>
<sequence length="134" mass="14971">MADTLMPDDEVQRRLAAELPHWQLEDGWIRRQFKTSGWKSTMLAVSTIGHLAEAAWHHPDLVVSYAFVRVKLRTHSADGITAKDLALAARIEQVLMWRPQDEPGSALEGTPDEARFRHMKHEPAQPVSAAPGSA</sequence>
<dbReference type="PANTHER" id="PTHR12599:SF0">
    <property type="entry name" value="PTERIN-4-ALPHA-CARBINOLAMINE DEHYDRATASE"/>
    <property type="match status" value="1"/>
</dbReference>
<evidence type="ECO:0000256" key="3">
    <source>
        <dbReference type="ARBA" id="ARBA00013252"/>
    </source>
</evidence>
<dbReference type="Pfam" id="PF01329">
    <property type="entry name" value="Pterin_4a"/>
    <property type="match status" value="1"/>
</dbReference>
<dbReference type="InterPro" id="IPR001533">
    <property type="entry name" value="Pterin_deHydtase"/>
</dbReference>
<dbReference type="GO" id="GO:0008124">
    <property type="term" value="F:4-alpha-hydroxytetrahydrobiopterin dehydratase activity"/>
    <property type="evidence" value="ECO:0007669"/>
    <property type="project" value="UniProtKB-EC"/>
</dbReference>
<evidence type="ECO:0000313" key="6">
    <source>
        <dbReference type="EMBL" id="MBQ0961293.1"/>
    </source>
</evidence>
<dbReference type="GO" id="GO:0006729">
    <property type="term" value="P:tetrahydrobiopterin biosynthetic process"/>
    <property type="evidence" value="ECO:0007669"/>
    <property type="project" value="InterPro"/>
</dbReference>
<evidence type="ECO:0000256" key="5">
    <source>
        <dbReference type="SAM" id="MobiDB-lite"/>
    </source>
</evidence>
<keyword evidence="7" id="KW-1185">Reference proteome</keyword>
<dbReference type="NCBIfam" id="NF002017">
    <property type="entry name" value="PRK00823.1-2"/>
    <property type="match status" value="1"/>
</dbReference>
<evidence type="ECO:0000256" key="2">
    <source>
        <dbReference type="ARBA" id="ARBA00006472"/>
    </source>
</evidence>
<feature type="region of interest" description="Disordered" evidence="5">
    <location>
        <begin position="99"/>
        <end position="134"/>
    </location>
</feature>
<name>A0A940YJA4_9BURK</name>
<evidence type="ECO:0000256" key="1">
    <source>
        <dbReference type="ARBA" id="ARBA00001554"/>
    </source>
</evidence>
<dbReference type="SUPFAM" id="SSF55248">
    <property type="entry name" value="PCD-like"/>
    <property type="match status" value="1"/>
</dbReference>